<evidence type="ECO:0000256" key="4">
    <source>
        <dbReference type="ARBA" id="ARBA00023125"/>
    </source>
</evidence>
<dbReference type="GO" id="GO:0003677">
    <property type="term" value="F:DNA binding"/>
    <property type="evidence" value="ECO:0007669"/>
    <property type="project" value="UniProtKB-KW"/>
</dbReference>
<dbReference type="EMBL" id="KB707080">
    <property type="protein sequence ID" value="EMR64410.1"/>
    <property type="molecule type" value="Genomic_DNA"/>
</dbReference>
<dbReference type="KEGG" id="ela:UCREL1_8628"/>
<evidence type="ECO:0000259" key="8">
    <source>
        <dbReference type="Pfam" id="PF04082"/>
    </source>
</evidence>
<feature type="compositionally biased region" description="Polar residues" evidence="7">
    <location>
        <begin position="201"/>
        <end position="211"/>
    </location>
</feature>
<evidence type="ECO:0000256" key="6">
    <source>
        <dbReference type="ARBA" id="ARBA00023242"/>
    </source>
</evidence>
<keyword evidence="10" id="KW-1185">Reference proteome</keyword>
<evidence type="ECO:0000256" key="2">
    <source>
        <dbReference type="ARBA" id="ARBA00022833"/>
    </source>
</evidence>
<feature type="region of interest" description="Disordered" evidence="7">
    <location>
        <begin position="193"/>
        <end position="215"/>
    </location>
</feature>
<dbReference type="PANTHER" id="PTHR31313:SF4">
    <property type="entry name" value="CONIDIAL DEVELOPMENT PROTEIN FLUFFY"/>
    <property type="match status" value="1"/>
</dbReference>
<feature type="compositionally biased region" description="Basic and acidic residues" evidence="7">
    <location>
        <begin position="78"/>
        <end position="92"/>
    </location>
</feature>
<name>M7TCK7_EUTLA</name>
<dbReference type="GO" id="GO:0008270">
    <property type="term" value="F:zinc ion binding"/>
    <property type="evidence" value="ECO:0007669"/>
    <property type="project" value="InterPro"/>
</dbReference>
<keyword evidence="6" id="KW-0539">Nucleus</keyword>
<dbReference type="Pfam" id="PF04082">
    <property type="entry name" value="Fungal_trans"/>
    <property type="match status" value="1"/>
</dbReference>
<keyword evidence="3" id="KW-0805">Transcription regulation</keyword>
<organism evidence="9 10">
    <name type="scientific">Eutypa lata (strain UCR-EL1)</name>
    <name type="common">Grapevine dieback disease fungus</name>
    <name type="synonym">Eutypa armeniacae</name>
    <dbReference type="NCBI Taxonomy" id="1287681"/>
    <lineage>
        <taxon>Eukaryota</taxon>
        <taxon>Fungi</taxon>
        <taxon>Dikarya</taxon>
        <taxon>Ascomycota</taxon>
        <taxon>Pezizomycotina</taxon>
        <taxon>Sordariomycetes</taxon>
        <taxon>Xylariomycetidae</taxon>
        <taxon>Xylariales</taxon>
        <taxon>Diatrypaceae</taxon>
        <taxon>Eutypa</taxon>
    </lineage>
</organism>
<keyword evidence="1" id="KW-0479">Metal-binding</keyword>
<dbReference type="InterPro" id="IPR007219">
    <property type="entry name" value="XnlR_reg_dom"/>
</dbReference>
<evidence type="ECO:0000313" key="9">
    <source>
        <dbReference type="EMBL" id="EMR64410.1"/>
    </source>
</evidence>
<feature type="compositionally biased region" description="Basic and acidic residues" evidence="7">
    <location>
        <begin position="1"/>
        <end position="17"/>
    </location>
</feature>
<dbReference type="STRING" id="1287681.M7TCK7"/>
<accession>M7TCK7</accession>
<protein>
    <submittedName>
        <fullName evidence="9">Putative nitrate assimilation regulatory protein nira protein</fullName>
    </submittedName>
</protein>
<dbReference type="CDD" id="cd12148">
    <property type="entry name" value="fungal_TF_MHR"/>
    <property type="match status" value="1"/>
</dbReference>
<dbReference type="eggNOG" id="ENOG502QR1M">
    <property type="taxonomic scope" value="Eukaryota"/>
</dbReference>
<keyword evidence="4" id="KW-0238">DNA-binding</keyword>
<dbReference type="PANTHER" id="PTHR31313">
    <property type="entry name" value="TY1 ENHANCER ACTIVATOR"/>
    <property type="match status" value="1"/>
</dbReference>
<evidence type="ECO:0000256" key="3">
    <source>
        <dbReference type="ARBA" id="ARBA00023015"/>
    </source>
</evidence>
<dbReference type="Proteomes" id="UP000012174">
    <property type="component" value="Unassembled WGS sequence"/>
</dbReference>
<dbReference type="OrthoDB" id="2123952at2759"/>
<dbReference type="InterPro" id="IPR051615">
    <property type="entry name" value="Transcr_Regulatory_Elem"/>
</dbReference>
<evidence type="ECO:0000256" key="7">
    <source>
        <dbReference type="SAM" id="MobiDB-lite"/>
    </source>
</evidence>
<reference evidence="10" key="1">
    <citation type="journal article" date="2013" name="Genome Announc.">
        <title>Draft genome sequence of the grapevine dieback fungus Eutypa lata UCR-EL1.</title>
        <authorList>
            <person name="Blanco-Ulate B."/>
            <person name="Rolshausen P.E."/>
            <person name="Cantu D."/>
        </authorList>
    </citation>
    <scope>NUCLEOTIDE SEQUENCE [LARGE SCALE GENOMIC DNA]</scope>
    <source>
        <strain evidence="10">UCR-EL1</strain>
    </source>
</reference>
<keyword evidence="2" id="KW-0862">Zinc</keyword>
<evidence type="ECO:0000256" key="1">
    <source>
        <dbReference type="ARBA" id="ARBA00022723"/>
    </source>
</evidence>
<dbReference type="AlphaFoldDB" id="M7TCK7"/>
<feature type="region of interest" description="Disordered" evidence="7">
    <location>
        <begin position="1"/>
        <end position="93"/>
    </location>
</feature>
<sequence>MEEDPKSASSARSEDTSRPSSSSKTGQKHEAPQSAGAASISATSDPQQQSKRRRGLGIVTPNACTECRKKRAKSKEHLRHEIDSLRQQKRQSDSVLEALARPELWSEVLNRIQNKESVQSISEWLANNAPAGPPGATGVLMPNSAQQPESRPASNLTPLTNFGGGVGSNAEAYAPVNVNPVANQLLGSIKQDYASNGPWGPQSQSQTVSTRSDSHPDIRQWISEPHSRVGMWVQDQSAAGASAFSGADQILAPLEDWTDAKLPPTSWTTVTNDVNLVRHLLALYFCWEYPTFASLSKEHFLKDFKSGRHRYCSPILVNALLALGCRFSEQPRTRTDPNNPHTSGDHFFQEALRLLSREMNHHNLTTIQALGIMSIREASCGRDSESWYYAGQSIRLTAEMGLHRMAEDGDADELAVQAATFWGAFALDQ</sequence>
<keyword evidence="5" id="KW-0804">Transcription</keyword>
<dbReference type="HOGENOM" id="CLU_007003_1_3_1"/>
<dbReference type="GO" id="GO:0006351">
    <property type="term" value="P:DNA-templated transcription"/>
    <property type="evidence" value="ECO:0007669"/>
    <property type="project" value="InterPro"/>
</dbReference>
<gene>
    <name evidence="9" type="ORF">UCREL1_8628</name>
</gene>
<evidence type="ECO:0000313" key="10">
    <source>
        <dbReference type="Proteomes" id="UP000012174"/>
    </source>
</evidence>
<feature type="domain" description="Xylanolytic transcriptional activator regulatory" evidence="8">
    <location>
        <begin position="282"/>
        <end position="428"/>
    </location>
</feature>
<feature type="compositionally biased region" description="Basic residues" evidence="7">
    <location>
        <begin position="68"/>
        <end position="77"/>
    </location>
</feature>
<dbReference type="OMA" id="DHGPVVW"/>
<proteinExistence type="predicted"/>
<feature type="compositionally biased region" description="Polar residues" evidence="7">
    <location>
        <begin position="40"/>
        <end position="49"/>
    </location>
</feature>
<evidence type="ECO:0000256" key="5">
    <source>
        <dbReference type="ARBA" id="ARBA00023163"/>
    </source>
</evidence>